<dbReference type="Proteomes" id="UP000724874">
    <property type="component" value="Unassembled WGS sequence"/>
</dbReference>
<evidence type="ECO:0000313" key="2">
    <source>
        <dbReference type="EMBL" id="KAF8895738.1"/>
    </source>
</evidence>
<comment type="caution">
    <text evidence="2">The sequence shown here is derived from an EMBL/GenBank/DDBJ whole genome shotgun (WGS) entry which is preliminary data.</text>
</comment>
<sequence length="54" mass="6037">MASDSPSTHSVKKQVCPPNAPLSPAQAIAEAWKRETLENQEKWRRNRCGSEDTV</sequence>
<feature type="region of interest" description="Disordered" evidence="1">
    <location>
        <begin position="1"/>
        <end position="24"/>
    </location>
</feature>
<dbReference type="OrthoDB" id="3220849at2759"/>
<protein>
    <submittedName>
        <fullName evidence="2">Uncharacterized protein</fullName>
    </submittedName>
</protein>
<reference evidence="2" key="1">
    <citation type="submission" date="2020-11" db="EMBL/GenBank/DDBJ databases">
        <authorList>
            <consortium name="DOE Joint Genome Institute"/>
            <person name="Ahrendt S."/>
            <person name="Riley R."/>
            <person name="Andreopoulos W."/>
            <person name="LaButti K."/>
            <person name="Pangilinan J."/>
            <person name="Ruiz-duenas F.J."/>
            <person name="Barrasa J.M."/>
            <person name="Sanchez-Garcia M."/>
            <person name="Camarero S."/>
            <person name="Miyauchi S."/>
            <person name="Serrano A."/>
            <person name="Linde D."/>
            <person name="Babiker R."/>
            <person name="Drula E."/>
            <person name="Ayuso-Fernandez I."/>
            <person name="Pacheco R."/>
            <person name="Padilla G."/>
            <person name="Ferreira P."/>
            <person name="Barriuso J."/>
            <person name="Kellner H."/>
            <person name="Castanera R."/>
            <person name="Alfaro M."/>
            <person name="Ramirez L."/>
            <person name="Pisabarro A.G."/>
            <person name="Kuo A."/>
            <person name="Tritt A."/>
            <person name="Lipzen A."/>
            <person name="He G."/>
            <person name="Yan M."/>
            <person name="Ng V."/>
            <person name="Cullen D."/>
            <person name="Martin F."/>
            <person name="Rosso M.-N."/>
            <person name="Henrissat B."/>
            <person name="Hibbett D."/>
            <person name="Martinez A.T."/>
            <person name="Grigoriev I.V."/>
        </authorList>
    </citation>
    <scope>NUCLEOTIDE SEQUENCE</scope>
    <source>
        <strain evidence="2">AH 44721</strain>
    </source>
</reference>
<name>A0A9P5NL91_GYMJU</name>
<evidence type="ECO:0000313" key="3">
    <source>
        <dbReference type="Proteomes" id="UP000724874"/>
    </source>
</evidence>
<proteinExistence type="predicted"/>
<organism evidence="2 3">
    <name type="scientific">Gymnopilus junonius</name>
    <name type="common">Spectacular rustgill mushroom</name>
    <name type="synonym">Gymnopilus spectabilis subsp. junonius</name>
    <dbReference type="NCBI Taxonomy" id="109634"/>
    <lineage>
        <taxon>Eukaryota</taxon>
        <taxon>Fungi</taxon>
        <taxon>Dikarya</taxon>
        <taxon>Basidiomycota</taxon>
        <taxon>Agaricomycotina</taxon>
        <taxon>Agaricomycetes</taxon>
        <taxon>Agaricomycetidae</taxon>
        <taxon>Agaricales</taxon>
        <taxon>Agaricineae</taxon>
        <taxon>Hymenogastraceae</taxon>
        <taxon>Gymnopilus</taxon>
    </lineage>
</organism>
<evidence type="ECO:0000256" key="1">
    <source>
        <dbReference type="SAM" id="MobiDB-lite"/>
    </source>
</evidence>
<accession>A0A9P5NL91</accession>
<gene>
    <name evidence="2" type="ORF">CPB84DRAFT_1682180</name>
</gene>
<dbReference type="EMBL" id="JADNYJ010000061">
    <property type="protein sequence ID" value="KAF8895738.1"/>
    <property type="molecule type" value="Genomic_DNA"/>
</dbReference>
<dbReference type="AlphaFoldDB" id="A0A9P5NL91"/>
<keyword evidence="3" id="KW-1185">Reference proteome</keyword>